<dbReference type="RefSeq" id="WP_183959814.1">
    <property type="nucleotide sequence ID" value="NZ_JACHHP010000001.1"/>
</dbReference>
<gene>
    <name evidence="1" type="ORF">HNQ52_000816</name>
</gene>
<keyword evidence="2" id="KW-1185">Reference proteome</keyword>
<reference evidence="1 2" key="1">
    <citation type="submission" date="2020-08" db="EMBL/GenBank/DDBJ databases">
        <title>Genomic Encyclopedia of Type Strains, Phase IV (KMG-IV): sequencing the most valuable type-strain genomes for metagenomic binning, comparative biology and taxonomic classification.</title>
        <authorList>
            <person name="Goeker M."/>
        </authorList>
    </citation>
    <scope>NUCLEOTIDE SEQUENCE [LARGE SCALE GENOMIC DNA]</scope>
    <source>
        <strain evidence="1 2">DSM 24163</strain>
    </source>
</reference>
<name>A0A7W8D5R5_9GAMM</name>
<protein>
    <submittedName>
        <fullName evidence="1">Uncharacterized protein</fullName>
    </submittedName>
</protein>
<organism evidence="1 2">
    <name type="scientific">Chiayiivirga flava</name>
    <dbReference type="NCBI Taxonomy" id="659595"/>
    <lineage>
        <taxon>Bacteria</taxon>
        <taxon>Pseudomonadati</taxon>
        <taxon>Pseudomonadota</taxon>
        <taxon>Gammaproteobacteria</taxon>
        <taxon>Lysobacterales</taxon>
        <taxon>Lysobacteraceae</taxon>
        <taxon>Chiayiivirga</taxon>
    </lineage>
</organism>
<accession>A0A7W8D5R5</accession>
<sequence>MRRLLRSSMLLACPRLRWRIRAGARSIPCSALSMPASWAGSFDWDGLAGVRLDAATGMPIPGFNRGVTKFYDPCAAVDGGSAIQLVPEMSQPRITPFLPVRPAARCNPTRLCAGIAIDTSFADPVLARFDLAYQSTGMVLQDDRIALAGIVRLTRTVLIDGIPRRSSAMSSRCWA</sequence>
<dbReference type="EMBL" id="JACHHP010000001">
    <property type="protein sequence ID" value="MBB5207300.1"/>
    <property type="molecule type" value="Genomic_DNA"/>
</dbReference>
<comment type="caution">
    <text evidence="1">The sequence shown here is derived from an EMBL/GenBank/DDBJ whole genome shotgun (WGS) entry which is preliminary data.</text>
</comment>
<evidence type="ECO:0000313" key="2">
    <source>
        <dbReference type="Proteomes" id="UP000521199"/>
    </source>
</evidence>
<proteinExistence type="predicted"/>
<dbReference type="AlphaFoldDB" id="A0A7W8D5R5"/>
<dbReference type="Proteomes" id="UP000521199">
    <property type="component" value="Unassembled WGS sequence"/>
</dbReference>
<evidence type="ECO:0000313" key="1">
    <source>
        <dbReference type="EMBL" id="MBB5207300.1"/>
    </source>
</evidence>